<evidence type="ECO:0000313" key="3">
    <source>
        <dbReference type="Proteomes" id="UP000024635"/>
    </source>
</evidence>
<reference evidence="3" key="1">
    <citation type="journal article" date="2015" name="Nat. Genet.">
        <title>The genome and transcriptome of the zoonotic hookworm Ancylostoma ceylanicum identify infection-specific gene families.</title>
        <authorList>
            <person name="Schwarz E.M."/>
            <person name="Hu Y."/>
            <person name="Antoshechkin I."/>
            <person name="Miller M.M."/>
            <person name="Sternberg P.W."/>
            <person name="Aroian R.V."/>
        </authorList>
    </citation>
    <scope>NUCLEOTIDE SEQUENCE</scope>
    <source>
        <strain evidence="3">HY135</strain>
    </source>
</reference>
<evidence type="ECO:0000313" key="2">
    <source>
        <dbReference type="EMBL" id="EYB87331.1"/>
    </source>
</evidence>
<dbReference type="EMBL" id="JARK01001601">
    <property type="protein sequence ID" value="EYB87331.1"/>
    <property type="molecule type" value="Genomic_DNA"/>
</dbReference>
<sequence>MGNPYPTSDDIVLLSNDRHELRNMALDRAKASKQIGLTINFEKTKWMKLNNTTDVEEELIDIKGQTIERVYEYQSGRPANAELPHLY</sequence>
<dbReference type="InterPro" id="IPR000477">
    <property type="entry name" value="RT_dom"/>
</dbReference>
<dbReference type="AlphaFoldDB" id="A0A016SA88"/>
<feature type="domain" description="Reverse transcriptase" evidence="1">
    <location>
        <begin position="1"/>
        <end position="67"/>
    </location>
</feature>
<name>A0A016SA88_9BILA</name>
<proteinExistence type="predicted"/>
<dbReference type="Proteomes" id="UP000024635">
    <property type="component" value="Unassembled WGS sequence"/>
</dbReference>
<evidence type="ECO:0000259" key="1">
    <source>
        <dbReference type="PROSITE" id="PS50878"/>
    </source>
</evidence>
<keyword evidence="3" id="KW-1185">Reference proteome</keyword>
<dbReference type="PROSITE" id="PS50878">
    <property type="entry name" value="RT_POL"/>
    <property type="match status" value="1"/>
</dbReference>
<gene>
    <name evidence="2" type="primary">Acey_s0265.g664</name>
    <name evidence="2" type="ORF">Y032_0265g664</name>
</gene>
<protein>
    <recommendedName>
        <fullName evidence="1">Reverse transcriptase domain-containing protein</fullName>
    </recommendedName>
</protein>
<organism evidence="2 3">
    <name type="scientific">Ancylostoma ceylanicum</name>
    <dbReference type="NCBI Taxonomy" id="53326"/>
    <lineage>
        <taxon>Eukaryota</taxon>
        <taxon>Metazoa</taxon>
        <taxon>Ecdysozoa</taxon>
        <taxon>Nematoda</taxon>
        <taxon>Chromadorea</taxon>
        <taxon>Rhabditida</taxon>
        <taxon>Rhabditina</taxon>
        <taxon>Rhabditomorpha</taxon>
        <taxon>Strongyloidea</taxon>
        <taxon>Ancylostomatidae</taxon>
        <taxon>Ancylostomatinae</taxon>
        <taxon>Ancylostoma</taxon>
    </lineage>
</organism>
<comment type="caution">
    <text evidence="2">The sequence shown here is derived from an EMBL/GenBank/DDBJ whole genome shotgun (WGS) entry which is preliminary data.</text>
</comment>
<accession>A0A016SA88</accession>